<dbReference type="Proteomes" id="UP000789525">
    <property type="component" value="Unassembled WGS sequence"/>
</dbReference>
<name>A0ACA9R995_9GLOM</name>
<organism evidence="1 2">
    <name type="scientific">Acaulospora colombiana</name>
    <dbReference type="NCBI Taxonomy" id="27376"/>
    <lineage>
        <taxon>Eukaryota</taxon>
        <taxon>Fungi</taxon>
        <taxon>Fungi incertae sedis</taxon>
        <taxon>Mucoromycota</taxon>
        <taxon>Glomeromycotina</taxon>
        <taxon>Glomeromycetes</taxon>
        <taxon>Diversisporales</taxon>
        <taxon>Acaulosporaceae</taxon>
        <taxon>Acaulospora</taxon>
    </lineage>
</organism>
<evidence type="ECO:0000313" key="2">
    <source>
        <dbReference type="Proteomes" id="UP000789525"/>
    </source>
</evidence>
<feature type="non-terminal residue" evidence="1">
    <location>
        <position position="161"/>
    </location>
</feature>
<sequence>TRDFNRLHIFGISLVPAYAPTIDAPSQDSPIISQNGEHYGPALAVKNLRLTTRYVESGPQQGDRVAEVTISNMASYSRDTNLLENRSLKGKYSVHVTGPGMTTTRPGEITRLMPGDDARLDIGVTISQSTPTFATSIPVHVEIRRQNDPLVIRSEEWEMNI</sequence>
<evidence type="ECO:0000313" key="1">
    <source>
        <dbReference type="EMBL" id="CAG8783204.1"/>
    </source>
</evidence>
<proteinExistence type="predicted"/>
<feature type="non-terminal residue" evidence="1">
    <location>
        <position position="1"/>
    </location>
</feature>
<gene>
    <name evidence="1" type="ORF">ACOLOM_LOCUS14413</name>
</gene>
<keyword evidence="2" id="KW-1185">Reference proteome</keyword>
<comment type="caution">
    <text evidence="1">The sequence shown here is derived from an EMBL/GenBank/DDBJ whole genome shotgun (WGS) entry which is preliminary data.</text>
</comment>
<reference evidence="1" key="1">
    <citation type="submission" date="2021-06" db="EMBL/GenBank/DDBJ databases">
        <authorList>
            <person name="Kallberg Y."/>
            <person name="Tangrot J."/>
            <person name="Rosling A."/>
        </authorList>
    </citation>
    <scope>NUCLEOTIDE SEQUENCE</scope>
    <source>
        <strain evidence="1">CL356</strain>
    </source>
</reference>
<accession>A0ACA9R995</accession>
<protein>
    <submittedName>
        <fullName evidence="1">11415_t:CDS:1</fullName>
    </submittedName>
</protein>
<dbReference type="EMBL" id="CAJVPT010073642">
    <property type="protein sequence ID" value="CAG8783204.1"/>
    <property type="molecule type" value="Genomic_DNA"/>
</dbReference>